<gene>
    <name evidence="1" type="ORF">X777_07071</name>
</gene>
<dbReference type="Proteomes" id="UP000053097">
    <property type="component" value="Unassembled WGS sequence"/>
</dbReference>
<dbReference type="AlphaFoldDB" id="A0A026W9H0"/>
<protein>
    <submittedName>
        <fullName evidence="1">Uncharacterized protein</fullName>
    </submittedName>
</protein>
<sequence>MEEWKENRITILDKPSDRKLVAAATRNRDGRVCQHQELLSPLLNYYLASLYQVRRGGNATVARAAGALLLYILLPDVDSADLHKETYAVVTLVD</sequence>
<evidence type="ECO:0000313" key="2">
    <source>
        <dbReference type="Proteomes" id="UP000053097"/>
    </source>
</evidence>
<reference evidence="1 2" key="1">
    <citation type="journal article" date="2014" name="Curr. Biol.">
        <title>The genome of the clonal raider ant Cerapachys biroi.</title>
        <authorList>
            <person name="Oxley P.R."/>
            <person name="Ji L."/>
            <person name="Fetter-Pruneda I."/>
            <person name="McKenzie S.K."/>
            <person name="Li C."/>
            <person name="Hu H."/>
            <person name="Zhang G."/>
            <person name="Kronauer D.J."/>
        </authorList>
    </citation>
    <scope>NUCLEOTIDE SEQUENCE [LARGE SCALE GENOMIC DNA]</scope>
</reference>
<organism evidence="1 2">
    <name type="scientific">Ooceraea biroi</name>
    <name type="common">Clonal raider ant</name>
    <name type="synonym">Cerapachys biroi</name>
    <dbReference type="NCBI Taxonomy" id="2015173"/>
    <lineage>
        <taxon>Eukaryota</taxon>
        <taxon>Metazoa</taxon>
        <taxon>Ecdysozoa</taxon>
        <taxon>Arthropoda</taxon>
        <taxon>Hexapoda</taxon>
        <taxon>Insecta</taxon>
        <taxon>Pterygota</taxon>
        <taxon>Neoptera</taxon>
        <taxon>Endopterygota</taxon>
        <taxon>Hymenoptera</taxon>
        <taxon>Apocrita</taxon>
        <taxon>Aculeata</taxon>
        <taxon>Formicoidea</taxon>
        <taxon>Formicidae</taxon>
        <taxon>Dorylinae</taxon>
        <taxon>Ooceraea</taxon>
    </lineage>
</organism>
<keyword evidence="2" id="KW-1185">Reference proteome</keyword>
<proteinExistence type="predicted"/>
<name>A0A026W9H0_OOCBI</name>
<dbReference type="EMBL" id="KK107321">
    <property type="protein sequence ID" value="EZA52690.1"/>
    <property type="molecule type" value="Genomic_DNA"/>
</dbReference>
<evidence type="ECO:0000313" key="1">
    <source>
        <dbReference type="EMBL" id="EZA52690.1"/>
    </source>
</evidence>
<accession>A0A026W9H0</accession>